<keyword evidence="4 8" id="KW-0406">Ion transport</keyword>
<dbReference type="AlphaFoldDB" id="A0A1Y0IHM3"/>
<gene>
    <name evidence="8" type="primary">atpH</name>
    <name evidence="9" type="ORF">OLMES_5620</name>
</gene>
<dbReference type="RefSeq" id="WP_087464255.1">
    <property type="nucleotide sequence ID" value="NZ_CP021425.1"/>
</dbReference>
<keyword evidence="8" id="KW-1003">Cell membrane</keyword>
<dbReference type="SUPFAM" id="SSF47928">
    <property type="entry name" value="N-terminal domain of the delta subunit of the F1F0-ATP synthase"/>
    <property type="match status" value="1"/>
</dbReference>
<dbReference type="InterPro" id="IPR026015">
    <property type="entry name" value="ATP_synth_OSCP/delta_N_sf"/>
</dbReference>
<keyword evidence="2 8" id="KW-0813">Transport</keyword>
<keyword evidence="10" id="KW-1185">Reference proteome</keyword>
<dbReference type="HAMAP" id="MF_01416">
    <property type="entry name" value="ATP_synth_delta_bact"/>
    <property type="match status" value="1"/>
</dbReference>
<name>A0A1Y0IHM3_9GAMM</name>
<protein>
    <recommendedName>
        <fullName evidence="8">ATP synthase subunit delta</fullName>
    </recommendedName>
    <alternativeName>
        <fullName evidence="8">ATP synthase F(1) sector subunit delta</fullName>
    </alternativeName>
    <alternativeName>
        <fullName evidence="8">F-type ATPase subunit delta</fullName>
        <shortName evidence="8">F-ATPase subunit delta</shortName>
    </alternativeName>
</protein>
<dbReference type="Pfam" id="PF00213">
    <property type="entry name" value="OSCP"/>
    <property type="match status" value="1"/>
</dbReference>
<dbReference type="Proteomes" id="UP000196027">
    <property type="component" value="Chromosome"/>
</dbReference>
<evidence type="ECO:0000313" key="9">
    <source>
        <dbReference type="EMBL" id="ARU59599.1"/>
    </source>
</evidence>
<keyword evidence="7 8" id="KW-0066">ATP synthesis</keyword>
<keyword evidence="5 8" id="KW-0472">Membrane</keyword>
<comment type="function">
    <text evidence="8">F(1)F(0) ATP synthase produces ATP from ADP in the presence of a proton or sodium gradient. F-type ATPases consist of two structural domains, F(1) containing the extramembraneous catalytic core and F(0) containing the membrane proton channel, linked together by a central stalk and a peripheral stalk. During catalysis, ATP synthesis in the catalytic domain of F(1) is coupled via a rotary mechanism of the central stalk subunits to proton translocation.</text>
</comment>
<dbReference type="PRINTS" id="PR00125">
    <property type="entry name" value="ATPASEDELTA"/>
</dbReference>
<dbReference type="PROSITE" id="PS00389">
    <property type="entry name" value="ATPASE_DELTA"/>
    <property type="match status" value="1"/>
</dbReference>
<evidence type="ECO:0000256" key="2">
    <source>
        <dbReference type="ARBA" id="ARBA00022448"/>
    </source>
</evidence>
<organism evidence="9 10">
    <name type="scientific">Oleiphilus messinensis</name>
    <dbReference type="NCBI Taxonomy" id="141451"/>
    <lineage>
        <taxon>Bacteria</taxon>
        <taxon>Pseudomonadati</taxon>
        <taxon>Pseudomonadota</taxon>
        <taxon>Gammaproteobacteria</taxon>
        <taxon>Oceanospirillales</taxon>
        <taxon>Oleiphilaceae</taxon>
        <taxon>Oleiphilus</taxon>
    </lineage>
</organism>
<dbReference type="PANTHER" id="PTHR11910">
    <property type="entry name" value="ATP SYNTHASE DELTA CHAIN"/>
    <property type="match status" value="1"/>
</dbReference>
<dbReference type="Gene3D" id="1.10.520.20">
    <property type="entry name" value="N-terminal domain of the delta subunit of the F1F0-ATP synthase"/>
    <property type="match status" value="1"/>
</dbReference>
<comment type="subcellular location">
    <subcellularLocation>
        <location evidence="8">Cell membrane</location>
        <topology evidence="8">Peripheral membrane protein</topology>
    </subcellularLocation>
    <subcellularLocation>
        <location evidence="1">Membrane</location>
    </subcellularLocation>
</comment>
<dbReference type="NCBIfam" id="NF004402">
    <property type="entry name" value="PRK05758.2-2"/>
    <property type="match status" value="1"/>
</dbReference>
<evidence type="ECO:0000256" key="1">
    <source>
        <dbReference type="ARBA" id="ARBA00004370"/>
    </source>
</evidence>
<sequence>MAELSTIARPYAKAAFQAALSADQLADWSAMLAFASQVAQDVTMKDVLDNPSLTNEQKANAFADVCEGKLSEQGQNLVRVLAENKRLTLIPQISSLFEQLKALQEQSVDVSIESAFDLSSDQEKALAKALSTKLARKVNISSSVNRTLLGGAVIRAGDLVIDASVRGKLAKLAEAIGS</sequence>
<accession>A0A1Y0IHM3</accession>
<dbReference type="InterPro" id="IPR000711">
    <property type="entry name" value="ATPase_OSCP/dsu"/>
</dbReference>
<proteinExistence type="inferred from homology"/>
<evidence type="ECO:0000256" key="7">
    <source>
        <dbReference type="ARBA" id="ARBA00023310"/>
    </source>
</evidence>
<dbReference type="KEGG" id="ome:OLMES_5620"/>
<comment type="function">
    <text evidence="8">This protein is part of the stalk that links CF(0) to CF(1). It either transmits conformational changes from CF(0) to CF(1) or is implicated in proton conduction.</text>
</comment>
<evidence type="ECO:0000256" key="8">
    <source>
        <dbReference type="HAMAP-Rule" id="MF_01416"/>
    </source>
</evidence>
<keyword evidence="3 8" id="KW-0375">Hydrogen ion transport</keyword>
<dbReference type="GO" id="GO:0005886">
    <property type="term" value="C:plasma membrane"/>
    <property type="evidence" value="ECO:0007669"/>
    <property type="project" value="UniProtKB-SubCell"/>
</dbReference>
<comment type="similarity">
    <text evidence="8">Belongs to the ATPase delta chain family.</text>
</comment>
<dbReference type="InterPro" id="IPR020781">
    <property type="entry name" value="ATPase_OSCP/d_CS"/>
</dbReference>
<evidence type="ECO:0000256" key="4">
    <source>
        <dbReference type="ARBA" id="ARBA00023065"/>
    </source>
</evidence>
<evidence type="ECO:0000256" key="3">
    <source>
        <dbReference type="ARBA" id="ARBA00022781"/>
    </source>
</evidence>
<evidence type="ECO:0000313" key="10">
    <source>
        <dbReference type="Proteomes" id="UP000196027"/>
    </source>
</evidence>
<evidence type="ECO:0000256" key="6">
    <source>
        <dbReference type="ARBA" id="ARBA00023196"/>
    </source>
</evidence>
<dbReference type="OrthoDB" id="9816221at2"/>
<evidence type="ECO:0000256" key="5">
    <source>
        <dbReference type="ARBA" id="ARBA00023136"/>
    </source>
</evidence>
<dbReference type="EMBL" id="CP021425">
    <property type="protein sequence ID" value="ARU59599.1"/>
    <property type="molecule type" value="Genomic_DNA"/>
</dbReference>
<dbReference type="GO" id="GO:0046933">
    <property type="term" value="F:proton-transporting ATP synthase activity, rotational mechanism"/>
    <property type="evidence" value="ECO:0007669"/>
    <property type="project" value="UniProtKB-UniRule"/>
</dbReference>
<dbReference type="GO" id="GO:0045259">
    <property type="term" value="C:proton-transporting ATP synthase complex"/>
    <property type="evidence" value="ECO:0007669"/>
    <property type="project" value="UniProtKB-KW"/>
</dbReference>
<keyword evidence="6 8" id="KW-0139">CF(1)</keyword>
<reference evidence="9 10" key="1">
    <citation type="submission" date="2017-05" db="EMBL/GenBank/DDBJ databases">
        <title>Genomic insights into alkan degradation activity of Oleiphilus messinensis.</title>
        <authorList>
            <person name="Kozyavkin S.A."/>
            <person name="Slesarev A.I."/>
            <person name="Golyshin P.N."/>
            <person name="Korzhenkov A."/>
            <person name="Golyshina O.N."/>
            <person name="Toshchakov S.V."/>
        </authorList>
    </citation>
    <scope>NUCLEOTIDE SEQUENCE [LARGE SCALE GENOMIC DNA]</scope>
    <source>
        <strain evidence="9 10">ME102</strain>
    </source>
</reference>
<dbReference type="NCBIfam" id="TIGR01145">
    <property type="entry name" value="ATP_synt_delta"/>
    <property type="match status" value="1"/>
</dbReference>